<dbReference type="EMBL" id="JARPUR010000003">
    <property type="protein sequence ID" value="KAK4880575.1"/>
    <property type="molecule type" value="Genomic_DNA"/>
</dbReference>
<dbReference type="InterPro" id="IPR053084">
    <property type="entry name" value="AKAP"/>
</dbReference>
<organism evidence="1 2">
    <name type="scientific">Aquatica leii</name>
    <dbReference type="NCBI Taxonomy" id="1421715"/>
    <lineage>
        <taxon>Eukaryota</taxon>
        <taxon>Metazoa</taxon>
        <taxon>Ecdysozoa</taxon>
        <taxon>Arthropoda</taxon>
        <taxon>Hexapoda</taxon>
        <taxon>Insecta</taxon>
        <taxon>Pterygota</taxon>
        <taxon>Neoptera</taxon>
        <taxon>Endopterygota</taxon>
        <taxon>Coleoptera</taxon>
        <taxon>Polyphaga</taxon>
        <taxon>Elateriformia</taxon>
        <taxon>Elateroidea</taxon>
        <taxon>Lampyridae</taxon>
        <taxon>Luciolinae</taxon>
        <taxon>Aquatica</taxon>
    </lineage>
</organism>
<dbReference type="PANTHER" id="PTHR35075">
    <property type="entry name" value="A-KINASE ANCHOR PROTEIN 14"/>
    <property type="match status" value="1"/>
</dbReference>
<evidence type="ECO:0000313" key="1">
    <source>
        <dbReference type="EMBL" id="KAK4880575.1"/>
    </source>
</evidence>
<keyword evidence="2" id="KW-1185">Reference proteome</keyword>
<dbReference type="Proteomes" id="UP001353858">
    <property type="component" value="Unassembled WGS sequence"/>
</dbReference>
<protein>
    <submittedName>
        <fullName evidence="1">Uncharacterized protein</fullName>
    </submittedName>
</protein>
<accession>A0AAN7SRG6</accession>
<evidence type="ECO:0000313" key="2">
    <source>
        <dbReference type="Proteomes" id="UP001353858"/>
    </source>
</evidence>
<comment type="caution">
    <text evidence="1">The sequence shown here is derived from an EMBL/GenBank/DDBJ whole genome shotgun (WGS) entry which is preliminary data.</text>
</comment>
<dbReference type="InterPro" id="IPR025663">
    <property type="entry name" value="AKAP_28"/>
</dbReference>
<proteinExistence type="predicted"/>
<dbReference type="PANTHER" id="PTHR35075:SF1">
    <property type="entry name" value="A-KINASE ANCHOR PROTEIN 14"/>
    <property type="match status" value="1"/>
</dbReference>
<dbReference type="AlphaFoldDB" id="A0AAN7SRG6"/>
<dbReference type="GO" id="GO:0005952">
    <property type="term" value="C:cAMP-dependent protein kinase complex"/>
    <property type="evidence" value="ECO:0007669"/>
    <property type="project" value="TreeGrafter"/>
</dbReference>
<sequence length="335" mass="39608">MYEDYFPLDISFDSIFTRARKEEEKEEKVEKIINFGESNYFDSFKNDETEILIYNDFVKKDYYVEDNLPPTPCCSENSSVFECECLNTEKLGTLIGGEEELNNEEQIFSDVPTVGEDETSIVKFDNNVKEYFNNRRNDNNWEPAECKLYAEIPEFANKFVSEIIDDSIDLIEKQRNLFSSDQSQDSDSSIPRSDSIGTDWPRICDFTIELGKTSIDEYMNTWQHAKNWLYCLTFLIVQSDDYSDYYIYEAKWSIPTKSYPIPQVTASIFFTIEVSKLKPPPCFVDVSYMYEGSRLVWYPYNMSFDENFLYDILNVKLGLYKRVRFYLFCLFCRNF</sequence>
<gene>
    <name evidence="1" type="ORF">RN001_008721</name>
</gene>
<dbReference type="GO" id="GO:0034237">
    <property type="term" value="F:protein kinase A regulatory subunit binding"/>
    <property type="evidence" value="ECO:0007669"/>
    <property type="project" value="TreeGrafter"/>
</dbReference>
<name>A0AAN7SRG6_9COLE</name>
<dbReference type="Pfam" id="PF14469">
    <property type="entry name" value="AKAP28"/>
    <property type="match status" value="1"/>
</dbReference>
<reference evidence="2" key="1">
    <citation type="submission" date="2023-01" db="EMBL/GenBank/DDBJ databases">
        <title>Key to firefly adult light organ development and bioluminescence: homeobox transcription factors regulate luciferase expression and transportation to peroxisome.</title>
        <authorList>
            <person name="Fu X."/>
        </authorList>
    </citation>
    <scope>NUCLEOTIDE SEQUENCE [LARGE SCALE GENOMIC DNA]</scope>
</reference>